<keyword evidence="2" id="KW-0802">TPR repeat</keyword>
<feature type="coiled-coil region" evidence="3">
    <location>
        <begin position="146"/>
        <end position="173"/>
    </location>
</feature>
<dbReference type="PANTHER" id="PTHR46423">
    <property type="entry name" value="RNA POLYMERASE II-ASSOCIATED PROTEIN 3"/>
    <property type="match status" value="1"/>
</dbReference>
<evidence type="ECO:0000313" key="4">
    <source>
        <dbReference type="EMBL" id="KAA0150975.1"/>
    </source>
</evidence>
<dbReference type="Proteomes" id="UP000323011">
    <property type="component" value="Unassembled WGS sequence"/>
</dbReference>
<dbReference type="PANTHER" id="PTHR46423:SF1">
    <property type="entry name" value="RNA POLYMERASE II-ASSOCIATED PROTEIN 3"/>
    <property type="match status" value="1"/>
</dbReference>
<sequence>MADWAALKAEGNDAYKKGEFKAAQAKYTEALTVADLSGADRATLLSNRAQCFVKMGEHAAAVEDCTAALELDSANVKAQFRRAVSREAMGDKKGAIADYRDVLAAQPGQVECRRALMRLDPEAAESASAARARKQRKLSPDEVSALQEAQGEAVRMQRQVQQAKQRAAELARRQRIMSITRSEVSKSAEDASLFQHVGKMFVRVPRATHLKRLDAEKASLDKQQAGLERMTEGLQAKAKAANGALRELADAAGVRIAVPGESA</sequence>
<accession>A0A5A8CDF5</accession>
<dbReference type="InterPro" id="IPR011990">
    <property type="entry name" value="TPR-like_helical_dom_sf"/>
</dbReference>
<dbReference type="InterPro" id="IPR002777">
    <property type="entry name" value="PFD_beta-like"/>
</dbReference>
<dbReference type="InterPro" id="IPR009053">
    <property type="entry name" value="Prefoldin"/>
</dbReference>
<dbReference type="Pfam" id="PF13432">
    <property type="entry name" value="TPR_16"/>
    <property type="match status" value="1"/>
</dbReference>
<proteinExistence type="inferred from homology"/>
<name>A0A5A8CDF5_CAFRO</name>
<dbReference type="GO" id="GO:0006457">
    <property type="term" value="P:protein folding"/>
    <property type="evidence" value="ECO:0007669"/>
    <property type="project" value="InterPro"/>
</dbReference>
<dbReference type="OMA" id="PMHIAKE"/>
<dbReference type="SUPFAM" id="SSF46579">
    <property type="entry name" value="Prefoldin"/>
    <property type="match status" value="1"/>
</dbReference>
<comment type="similarity">
    <text evidence="1">Belongs to the prefoldin subunit beta family.</text>
</comment>
<dbReference type="InterPro" id="IPR051966">
    <property type="entry name" value="RPAP3"/>
</dbReference>
<keyword evidence="3" id="KW-0175">Coiled coil</keyword>
<dbReference type="GO" id="GO:0101031">
    <property type="term" value="C:protein folding chaperone complex"/>
    <property type="evidence" value="ECO:0007669"/>
    <property type="project" value="TreeGrafter"/>
</dbReference>
<dbReference type="GO" id="GO:0051082">
    <property type="term" value="F:unfolded protein binding"/>
    <property type="evidence" value="ECO:0007669"/>
    <property type="project" value="InterPro"/>
</dbReference>
<evidence type="ECO:0000256" key="3">
    <source>
        <dbReference type="SAM" id="Coils"/>
    </source>
</evidence>
<reference evidence="4 5" key="1">
    <citation type="submission" date="2019-07" db="EMBL/GenBank/DDBJ databases">
        <title>Genomes of Cafeteria roenbergensis.</title>
        <authorList>
            <person name="Fischer M.G."/>
            <person name="Hackl T."/>
            <person name="Roman M."/>
        </authorList>
    </citation>
    <scope>NUCLEOTIDE SEQUENCE [LARGE SCALE GENOMIC DNA]</scope>
    <source>
        <strain evidence="4 5">BVI</strain>
    </source>
</reference>
<evidence type="ECO:0000256" key="2">
    <source>
        <dbReference type="ARBA" id="ARBA00022803"/>
    </source>
</evidence>
<keyword evidence="5" id="KW-1185">Reference proteome</keyword>
<evidence type="ECO:0000313" key="5">
    <source>
        <dbReference type="Proteomes" id="UP000323011"/>
    </source>
</evidence>
<dbReference type="GO" id="GO:0016272">
    <property type="term" value="C:prefoldin complex"/>
    <property type="evidence" value="ECO:0007669"/>
    <property type="project" value="InterPro"/>
</dbReference>
<dbReference type="SUPFAM" id="SSF48452">
    <property type="entry name" value="TPR-like"/>
    <property type="match status" value="1"/>
</dbReference>
<dbReference type="Gene3D" id="1.25.40.10">
    <property type="entry name" value="Tetratricopeptide repeat domain"/>
    <property type="match status" value="1"/>
</dbReference>
<protein>
    <submittedName>
        <fullName evidence="4">Uncharacterized protein</fullName>
    </submittedName>
</protein>
<organism evidence="4 5">
    <name type="scientific">Cafeteria roenbergensis</name>
    <name type="common">Marine flagellate</name>
    <dbReference type="NCBI Taxonomy" id="33653"/>
    <lineage>
        <taxon>Eukaryota</taxon>
        <taxon>Sar</taxon>
        <taxon>Stramenopiles</taxon>
        <taxon>Bigyra</taxon>
        <taxon>Opalozoa</taxon>
        <taxon>Bicosoecida</taxon>
        <taxon>Cafeteriaceae</taxon>
        <taxon>Cafeteria</taxon>
    </lineage>
</organism>
<dbReference type="SMART" id="SM00028">
    <property type="entry name" value="TPR"/>
    <property type="match status" value="3"/>
</dbReference>
<dbReference type="Gene3D" id="1.10.287.370">
    <property type="match status" value="1"/>
</dbReference>
<dbReference type="InterPro" id="IPR019734">
    <property type="entry name" value="TPR_rpt"/>
</dbReference>
<dbReference type="Pfam" id="PF01920">
    <property type="entry name" value="Prefoldin_2"/>
    <property type="match status" value="1"/>
</dbReference>
<evidence type="ECO:0000256" key="1">
    <source>
        <dbReference type="ARBA" id="ARBA00008045"/>
    </source>
</evidence>
<dbReference type="AlphaFoldDB" id="A0A5A8CDF5"/>
<comment type="caution">
    <text evidence="4">The sequence shown here is derived from an EMBL/GenBank/DDBJ whole genome shotgun (WGS) entry which is preliminary data.</text>
</comment>
<gene>
    <name evidence="4" type="ORF">FNF29_04865</name>
</gene>
<dbReference type="EMBL" id="VLTN01000030">
    <property type="protein sequence ID" value="KAA0150975.1"/>
    <property type="molecule type" value="Genomic_DNA"/>
</dbReference>